<comment type="catalytic activity">
    <reaction evidence="1">
        <text>ATP + protein L-histidine = ADP + protein N-phospho-L-histidine.</text>
        <dbReference type="EC" id="2.7.13.3"/>
    </reaction>
</comment>
<dbReference type="SMART" id="SM00304">
    <property type="entry name" value="HAMP"/>
    <property type="match status" value="1"/>
</dbReference>
<dbReference type="Pfam" id="PF00512">
    <property type="entry name" value="HisKA"/>
    <property type="match status" value="1"/>
</dbReference>
<organism evidence="13 14">
    <name type="scientific">Nocardia terpenica</name>
    <dbReference type="NCBI Taxonomy" id="455432"/>
    <lineage>
        <taxon>Bacteria</taxon>
        <taxon>Bacillati</taxon>
        <taxon>Actinomycetota</taxon>
        <taxon>Actinomycetes</taxon>
        <taxon>Mycobacteriales</taxon>
        <taxon>Nocardiaceae</taxon>
        <taxon>Nocardia</taxon>
    </lineage>
</organism>
<dbReference type="CDD" id="cd00082">
    <property type="entry name" value="HisKA"/>
    <property type="match status" value="1"/>
</dbReference>
<dbReference type="InterPro" id="IPR050428">
    <property type="entry name" value="TCS_sensor_his_kinase"/>
</dbReference>
<dbReference type="CDD" id="cd06225">
    <property type="entry name" value="HAMP"/>
    <property type="match status" value="1"/>
</dbReference>
<evidence type="ECO:0000256" key="10">
    <source>
        <dbReference type="ARBA" id="ARBA00023136"/>
    </source>
</evidence>
<dbReference type="SUPFAM" id="SSF158472">
    <property type="entry name" value="HAMP domain-like"/>
    <property type="match status" value="1"/>
</dbReference>
<dbReference type="InterPro" id="IPR003594">
    <property type="entry name" value="HATPase_dom"/>
</dbReference>
<dbReference type="SMART" id="SM00387">
    <property type="entry name" value="HATPase_c"/>
    <property type="match status" value="1"/>
</dbReference>
<gene>
    <name evidence="13" type="ORF">CRH09_26455</name>
</gene>
<evidence type="ECO:0000256" key="3">
    <source>
        <dbReference type="ARBA" id="ARBA00012438"/>
    </source>
</evidence>
<dbReference type="InterPro" id="IPR004358">
    <property type="entry name" value="Sig_transdc_His_kin-like_C"/>
</dbReference>
<dbReference type="GO" id="GO:0005886">
    <property type="term" value="C:plasma membrane"/>
    <property type="evidence" value="ECO:0007669"/>
    <property type="project" value="UniProtKB-SubCell"/>
</dbReference>
<dbReference type="Pfam" id="PF00672">
    <property type="entry name" value="HAMP"/>
    <property type="match status" value="1"/>
</dbReference>
<evidence type="ECO:0000256" key="9">
    <source>
        <dbReference type="ARBA" id="ARBA00023012"/>
    </source>
</evidence>
<evidence type="ECO:0000256" key="8">
    <source>
        <dbReference type="ARBA" id="ARBA00022989"/>
    </source>
</evidence>
<dbReference type="SUPFAM" id="SSF47384">
    <property type="entry name" value="Homodimeric domain of signal transducing histidine kinase"/>
    <property type="match status" value="1"/>
</dbReference>
<dbReference type="PROSITE" id="PS50109">
    <property type="entry name" value="HIS_KIN"/>
    <property type="match status" value="1"/>
</dbReference>
<dbReference type="AlphaFoldDB" id="A0A291RPE9"/>
<evidence type="ECO:0000259" key="11">
    <source>
        <dbReference type="PROSITE" id="PS50109"/>
    </source>
</evidence>
<feature type="domain" description="Histidine kinase" evidence="11">
    <location>
        <begin position="252"/>
        <end position="461"/>
    </location>
</feature>
<keyword evidence="5" id="KW-0808">Transferase</keyword>
<dbReference type="PRINTS" id="PR00344">
    <property type="entry name" value="BCTRLSENSOR"/>
</dbReference>
<dbReference type="Pfam" id="PF02518">
    <property type="entry name" value="HATPase_c"/>
    <property type="match status" value="1"/>
</dbReference>
<evidence type="ECO:0000313" key="13">
    <source>
        <dbReference type="EMBL" id="ATL69195.1"/>
    </source>
</evidence>
<evidence type="ECO:0000313" key="14">
    <source>
        <dbReference type="Proteomes" id="UP000221961"/>
    </source>
</evidence>
<keyword evidence="9" id="KW-0902">Two-component regulatory system</keyword>
<dbReference type="InterPro" id="IPR003660">
    <property type="entry name" value="HAMP_dom"/>
</dbReference>
<dbReference type="InterPro" id="IPR005467">
    <property type="entry name" value="His_kinase_dom"/>
</dbReference>
<dbReference type="Proteomes" id="UP000221961">
    <property type="component" value="Chromosome"/>
</dbReference>
<keyword evidence="4" id="KW-0597">Phosphoprotein</keyword>
<evidence type="ECO:0000256" key="1">
    <source>
        <dbReference type="ARBA" id="ARBA00000085"/>
    </source>
</evidence>
<dbReference type="Gene3D" id="1.10.287.130">
    <property type="match status" value="1"/>
</dbReference>
<keyword evidence="6" id="KW-0812">Transmembrane</keyword>
<keyword evidence="8" id="KW-1133">Transmembrane helix</keyword>
<dbReference type="GO" id="GO:0000155">
    <property type="term" value="F:phosphorelay sensor kinase activity"/>
    <property type="evidence" value="ECO:0007669"/>
    <property type="project" value="InterPro"/>
</dbReference>
<dbReference type="PANTHER" id="PTHR45436:SF5">
    <property type="entry name" value="SENSOR HISTIDINE KINASE TRCS"/>
    <property type="match status" value="1"/>
</dbReference>
<feature type="domain" description="HAMP" evidence="12">
    <location>
        <begin position="185"/>
        <end position="237"/>
    </location>
</feature>
<evidence type="ECO:0000256" key="5">
    <source>
        <dbReference type="ARBA" id="ARBA00022679"/>
    </source>
</evidence>
<evidence type="ECO:0000259" key="12">
    <source>
        <dbReference type="PROSITE" id="PS50885"/>
    </source>
</evidence>
<reference evidence="13 14" key="1">
    <citation type="submission" date="2017-10" db="EMBL/GenBank/DDBJ databases">
        <title>Comparative genomics between pathogenic Norcardia.</title>
        <authorList>
            <person name="Zeng L."/>
        </authorList>
    </citation>
    <scope>NUCLEOTIDE SEQUENCE [LARGE SCALE GENOMIC DNA]</scope>
    <source>
        <strain evidence="13 14">NC_YFY_NT001</strain>
    </source>
</reference>
<dbReference type="PROSITE" id="PS50885">
    <property type="entry name" value="HAMP"/>
    <property type="match status" value="1"/>
</dbReference>
<keyword evidence="7 13" id="KW-0418">Kinase</keyword>
<dbReference type="InterPro" id="IPR036097">
    <property type="entry name" value="HisK_dim/P_sf"/>
</dbReference>
<dbReference type="Gene3D" id="3.30.565.10">
    <property type="entry name" value="Histidine kinase-like ATPase, C-terminal domain"/>
    <property type="match status" value="1"/>
</dbReference>
<evidence type="ECO:0000256" key="4">
    <source>
        <dbReference type="ARBA" id="ARBA00022553"/>
    </source>
</evidence>
<keyword evidence="10" id="KW-0472">Membrane</keyword>
<comment type="subcellular location">
    <subcellularLocation>
        <location evidence="2">Cell membrane</location>
    </subcellularLocation>
</comment>
<proteinExistence type="predicted"/>
<dbReference type="EMBL" id="CP023778">
    <property type="protein sequence ID" value="ATL69195.1"/>
    <property type="molecule type" value="Genomic_DNA"/>
</dbReference>
<dbReference type="InterPro" id="IPR036890">
    <property type="entry name" value="HATPase_C_sf"/>
</dbReference>
<dbReference type="KEGG" id="ntp:CRH09_26455"/>
<dbReference type="EC" id="2.7.13.3" evidence="3"/>
<dbReference type="PANTHER" id="PTHR45436">
    <property type="entry name" value="SENSOR HISTIDINE KINASE YKOH"/>
    <property type="match status" value="1"/>
</dbReference>
<dbReference type="Gene3D" id="6.10.340.10">
    <property type="match status" value="1"/>
</dbReference>
<dbReference type="CDD" id="cd00075">
    <property type="entry name" value="HATPase"/>
    <property type="match status" value="1"/>
</dbReference>
<evidence type="ECO:0000256" key="7">
    <source>
        <dbReference type="ARBA" id="ARBA00022777"/>
    </source>
</evidence>
<evidence type="ECO:0000256" key="6">
    <source>
        <dbReference type="ARBA" id="ARBA00022692"/>
    </source>
</evidence>
<name>A0A291RPE9_9NOCA</name>
<dbReference type="InterPro" id="IPR003661">
    <property type="entry name" value="HisK_dim/P_dom"/>
</dbReference>
<sequence length="465" mass="49541">MRYLGSLRTRLLVAFVLATTIGAVFAAWASFASSRAILVSDAQQQMVEGLRQRITAIAPSLTYPPDQATLDQIRDDVGGSALVMYGLLSSRAGPDLDLVSADLRAAVRDQGRLLLQRVAGPKLVIGAPIVITGGDGSHTRSDITIFAVLDLSGTQAQIANSARAAALTSALALPLAAALALVAAQSVLRPVRELRGTARRLANGDLSARSSVRGSDELAELAHTVDEMAMKLEQSVGRLRESEAQSRRFVADVSHELRTPLAALAAVVEVLEAESGEMTPDQRTSALLAVTATRRLTSLVADLMEISRFDADAEHVRLEHVEVRQAIRDTLHARGWHQQVTLDAAEPIEAVLDRRRLDVVVANLVGNALTHGAPPVVVSLHADERRVTITVVDHGSGLPLDDPDRVFGRFYKADPSRSSSQGSGLGLAIARENARLHGGDILADNAPEAGARFIATFAREPLGDQ</sequence>
<dbReference type="SMART" id="SM00388">
    <property type="entry name" value="HisKA"/>
    <property type="match status" value="1"/>
</dbReference>
<evidence type="ECO:0000256" key="2">
    <source>
        <dbReference type="ARBA" id="ARBA00004236"/>
    </source>
</evidence>
<accession>A0A291RPE9</accession>
<dbReference type="SUPFAM" id="SSF55874">
    <property type="entry name" value="ATPase domain of HSP90 chaperone/DNA topoisomerase II/histidine kinase"/>
    <property type="match status" value="1"/>
</dbReference>
<protein>
    <recommendedName>
        <fullName evidence="3">histidine kinase</fullName>
        <ecNumber evidence="3">2.7.13.3</ecNumber>
    </recommendedName>
</protein>